<dbReference type="RefSeq" id="XP_002905320.1">
    <property type="nucleotide sequence ID" value="XM_002905274.1"/>
</dbReference>
<feature type="region of interest" description="Disordered" evidence="1">
    <location>
        <begin position="1"/>
        <end position="46"/>
    </location>
</feature>
<evidence type="ECO:0000313" key="2">
    <source>
        <dbReference type="EMBL" id="EEY68161.1"/>
    </source>
</evidence>
<accession>D0N1I2</accession>
<feature type="compositionally biased region" description="Polar residues" evidence="1">
    <location>
        <begin position="1"/>
        <end position="10"/>
    </location>
</feature>
<dbReference type="AlphaFoldDB" id="D0N1I2"/>
<protein>
    <submittedName>
        <fullName evidence="2">Uncharacterized protein</fullName>
    </submittedName>
</protein>
<organism evidence="2 3">
    <name type="scientific">Phytophthora infestans (strain T30-4)</name>
    <name type="common">Potato late blight agent</name>
    <dbReference type="NCBI Taxonomy" id="403677"/>
    <lineage>
        <taxon>Eukaryota</taxon>
        <taxon>Sar</taxon>
        <taxon>Stramenopiles</taxon>
        <taxon>Oomycota</taxon>
        <taxon>Peronosporomycetes</taxon>
        <taxon>Peronosporales</taxon>
        <taxon>Peronosporaceae</taxon>
        <taxon>Phytophthora</taxon>
    </lineage>
</organism>
<name>D0N1I2_PHYIT</name>
<feature type="compositionally biased region" description="Polar residues" evidence="1">
    <location>
        <begin position="28"/>
        <end position="46"/>
    </location>
</feature>
<feature type="compositionally biased region" description="Low complexity" evidence="1">
    <location>
        <begin position="73"/>
        <end position="86"/>
    </location>
</feature>
<reference evidence="3" key="1">
    <citation type="journal article" date="2009" name="Nature">
        <title>Genome sequence and analysis of the Irish potato famine pathogen Phytophthora infestans.</title>
        <authorList>
            <consortium name="The Broad Institute Genome Sequencing Platform"/>
            <person name="Haas B.J."/>
            <person name="Kamoun S."/>
            <person name="Zody M.C."/>
            <person name="Jiang R.H."/>
            <person name="Handsaker R.E."/>
            <person name="Cano L.M."/>
            <person name="Grabherr M."/>
            <person name="Kodira C.D."/>
            <person name="Raffaele S."/>
            <person name="Torto-Alalibo T."/>
            <person name="Bozkurt T.O."/>
            <person name="Ah-Fong A.M."/>
            <person name="Alvarado L."/>
            <person name="Anderson V.L."/>
            <person name="Armstrong M.R."/>
            <person name="Avrova A."/>
            <person name="Baxter L."/>
            <person name="Beynon J."/>
            <person name="Boevink P.C."/>
            <person name="Bollmann S.R."/>
            <person name="Bos J.I."/>
            <person name="Bulone V."/>
            <person name="Cai G."/>
            <person name="Cakir C."/>
            <person name="Carrington J.C."/>
            <person name="Chawner M."/>
            <person name="Conti L."/>
            <person name="Costanzo S."/>
            <person name="Ewan R."/>
            <person name="Fahlgren N."/>
            <person name="Fischbach M.A."/>
            <person name="Fugelstad J."/>
            <person name="Gilroy E.M."/>
            <person name="Gnerre S."/>
            <person name="Green P.J."/>
            <person name="Grenville-Briggs L.J."/>
            <person name="Griffith J."/>
            <person name="Grunwald N.J."/>
            <person name="Horn K."/>
            <person name="Horner N.R."/>
            <person name="Hu C.H."/>
            <person name="Huitema E."/>
            <person name="Jeong D.H."/>
            <person name="Jones A.M."/>
            <person name="Jones J.D."/>
            <person name="Jones R.W."/>
            <person name="Karlsson E.K."/>
            <person name="Kunjeti S.G."/>
            <person name="Lamour K."/>
            <person name="Liu Z."/>
            <person name="Ma L."/>
            <person name="Maclean D."/>
            <person name="Chibucos M.C."/>
            <person name="McDonald H."/>
            <person name="McWalters J."/>
            <person name="Meijer H.J."/>
            <person name="Morgan W."/>
            <person name="Morris P.F."/>
            <person name="Munro C.A."/>
            <person name="O'Neill K."/>
            <person name="Ospina-Giraldo M."/>
            <person name="Pinzon A."/>
            <person name="Pritchard L."/>
            <person name="Ramsahoye B."/>
            <person name="Ren Q."/>
            <person name="Restrepo S."/>
            <person name="Roy S."/>
            <person name="Sadanandom A."/>
            <person name="Savidor A."/>
            <person name="Schornack S."/>
            <person name="Schwartz D.C."/>
            <person name="Schumann U.D."/>
            <person name="Schwessinger B."/>
            <person name="Seyer L."/>
            <person name="Sharpe T."/>
            <person name="Silvar C."/>
            <person name="Song J."/>
            <person name="Studholme D.J."/>
            <person name="Sykes S."/>
            <person name="Thines M."/>
            <person name="van de Vondervoort P.J."/>
            <person name="Phuntumart V."/>
            <person name="Wawra S."/>
            <person name="Weide R."/>
            <person name="Win J."/>
            <person name="Young C."/>
            <person name="Zhou S."/>
            <person name="Fry W."/>
            <person name="Meyers B.C."/>
            <person name="van West P."/>
            <person name="Ristaino J."/>
            <person name="Govers F."/>
            <person name="Birch P.R."/>
            <person name="Whisson S.C."/>
            <person name="Judelson H.S."/>
            <person name="Nusbaum C."/>
        </authorList>
    </citation>
    <scope>NUCLEOTIDE SEQUENCE [LARGE SCALE GENOMIC DNA]</scope>
    <source>
        <strain evidence="3">T30-4</strain>
    </source>
</reference>
<sequence>MGAENAATTDSLEDGASNLAADEKQACGQPSSYNGHGLQPPSQSSGLSILHRRRSWSHLRAPSPFRRSSKLTSSAASPSPQSTPQPKTYGAILPLIRFFSAVVLCRRSSHQASSRVCPAVVFKVFVEYERIKWEYLDSCTQSENAALLPEQHGQALTSLTPGIPIIDLIDHPKDVVELHFTKTASSDDKNADTAPRIHSYVNHKVAMQLSFSVKKTKFYHKQQKTTSTSNDPDSNEPPAK</sequence>
<dbReference type="EMBL" id="DS028123">
    <property type="protein sequence ID" value="EEY68161.1"/>
    <property type="molecule type" value="Genomic_DNA"/>
</dbReference>
<proteinExistence type="predicted"/>
<keyword evidence="3" id="KW-1185">Reference proteome</keyword>
<dbReference type="OrthoDB" id="113189at2759"/>
<dbReference type="VEuPathDB" id="FungiDB:PITG_04558"/>
<dbReference type="KEGG" id="pif:PITG_04558"/>
<dbReference type="STRING" id="403677.D0N1I2"/>
<dbReference type="GeneID" id="9475541"/>
<dbReference type="InParanoid" id="D0N1I2"/>
<gene>
    <name evidence="2" type="ORF">PITG_04558</name>
</gene>
<dbReference type="HOGENOM" id="CLU_1158331_0_0_1"/>
<evidence type="ECO:0000313" key="3">
    <source>
        <dbReference type="Proteomes" id="UP000006643"/>
    </source>
</evidence>
<dbReference type="Proteomes" id="UP000006643">
    <property type="component" value="Unassembled WGS sequence"/>
</dbReference>
<evidence type="ECO:0000256" key="1">
    <source>
        <dbReference type="SAM" id="MobiDB-lite"/>
    </source>
</evidence>
<feature type="region of interest" description="Disordered" evidence="1">
    <location>
        <begin position="220"/>
        <end position="240"/>
    </location>
</feature>
<feature type="region of interest" description="Disordered" evidence="1">
    <location>
        <begin position="61"/>
        <end position="86"/>
    </location>
</feature>